<dbReference type="Pfam" id="PF13489">
    <property type="entry name" value="Methyltransf_23"/>
    <property type="match status" value="1"/>
</dbReference>
<sequence>MKVLDVGCGTAKVNGAIGIDRVNLPGVDVVHDLNTFPWPFDSESFDAIYMNDIIEHLTDTIRVMEECYRLLKSGGRVYIRVVYWNHKYAFSDPTHVKFFSDISFEFFTGKRRSYYTKARFKLE</sequence>
<dbReference type="GO" id="GO:0008757">
    <property type="term" value="F:S-adenosylmethionine-dependent methyltransferase activity"/>
    <property type="evidence" value="ECO:0007669"/>
    <property type="project" value="InterPro"/>
</dbReference>
<gene>
    <name evidence="1" type="ORF">S12H4_52098</name>
</gene>
<name>X1TIQ9_9ZZZZ</name>
<dbReference type="SUPFAM" id="SSF53335">
    <property type="entry name" value="S-adenosyl-L-methionine-dependent methyltransferases"/>
    <property type="match status" value="1"/>
</dbReference>
<protein>
    <submittedName>
        <fullName evidence="1">Uncharacterized protein</fullName>
    </submittedName>
</protein>
<dbReference type="InterPro" id="IPR029063">
    <property type="entry name" value="SAM-dependent_MTases_sf"/>
</dbReference>
<proteinExistence type="predicted"/>
<reference evidence="1" key="1">
    <citation type="journal article" date="2014" name="Front. Microbiol.">
        <title>High frequency of phylogenetically diverse reductive dehalogenase-homologous genes in deep subseafloor sedimentary metagenomes.</title>
        <authorList>
            <person name="Kawai M."/>
            <person name="Futagami T."/>
            <person name="Toyoda A."/>
            <person name="Takaki Y."/>
            <person name="Nishi S."/>
            <person name="Hori S."/>
            <person name="Arai W."/>
            <person name="Tsubouchi T."/>
            <person name="Morono Y."/>
            <person name="Uchiyama I."/>
            <person name="Ito T."/>
            <person name="Fujiyama A."/>
            <person name="Inagaki F."/>
            <person name="Takami H."/>
        </authorList>
    </citation>
    <scope>NUCLEOTIDE SEQUENCE</scope>
    <source>
        <strain evidence="1">Expedition CK06-06</strain>
    </source>
</reference>
<feature type="non-terminal residue" evidence="1">
    <location>
        <position position="123"/>
    </location>
</feature>
<dbReference type="AlphaFoldDB" id="X1TIQ9"/>
<dbReference type="EMBL" id="BARW01033006">
    <property type="protein sequence ID" value="GAJ05154.1"/>
    <property type="molecule type" value="Genomic_DNA"/>
</dbReference>
<accession>X1TIQ9</accession>
<evidence type="ECO:0000313" key="1">
    <source>
        <dbReference type="EMBL" id="GAJ05154.1"/>
    </source>
</evidence>
<comment type="caution">
    <text evidence="1">The sequence shown here is derived from an EMBL/GenBank/DDBJ whole genome shotgun (WGS) entry which is preliminary data.</text>
</comment>
<organism evidence="1">
    <name type="scientific">marine sediment metagenome</name>
    <dbReference type="NCBI Taxonomy" id="412755"/>
    <lineage>
        <taxon>unclassified sequences</taxon>
        <taxon>metagenomes</taxon>
        <taxon>ecological metagenomes</taxon>
    </lineage>
</organism>
<dbReference type="Gene3D" id="3.40.50.150">
    <property type="entry name" value="Vaccinia Virus protein VP39"/>
    <property type="match status" value="1"/>
</dbReference>
<dbReference type="CDD" id="cd02440">
    <property type="entry name" value="AdoMet_MTases"/>
    <property type="match status" value="1"/>
</dbReference>